<proteinExistence type="predicted"/>
<reference evidence="1 2" key="1">
    <citation type="journal article" date="2021" name="Hortic Res">
        <title>High-quality reference genome and annotation aids understanding of berry development for evergreen blueberry (Vaccinium darrowii).</title>
        <authorList>
            <person name="Yu J."/>
            <person name="Hulse-Kemp A.M."/>
            <person name="Babiker E."/>
            <person name="Staton M."/>
        </authorList>
    </citation>
    <scope>NUCLEOTIDE SEQUENCE [LARGE SCALE GENOMIC DNA]</scope>
    <source>
        <strain evidence="2">cv. NJ 8807/NJ 8810</strain>
        <tissue evidence="1">Young leaf</tissue>
    </source>
</reference>
<dbReference type="Proteomes" id="UP000828048">
    <property type="component" value="Chromosome 7"/>
</dbReference>
<dbReference type="EMBL" id="CM037157">
    <property type="protein sequence ID" value="KAH7850148.1"/>
    <property type="molecule type" value="Genomic_DNA"/>
</dbReference>
<keyword evidence="2" id="KW-1185">Reference proteome</keyword>
<gene>
    <name evidence="1" type="ORF">Vadar_028561</name>
</gene>
<evidence type="ECO:0000313" key="1">
    <source>
        <dbReference type="EMBL" id="KAH7850148.1"/>
    </source>
</evidence>
<accession>A0ACB7YAT1</accession>
<name>A0ACB7YAT1_9ERIC</name>
<sequence length="314" mass="35632">MIKELYAKARGWTIQAMVVEKGLPKMTTNNKIYQKHILIDSEGTKIQATIFGASDIDVLKHTLKLFHTYAITNAAIHETPEKFRLFGDPYQLYLYARTPIEETTVEKLSIRALNYNFVPLADLEQHCNDEKDVGVQLGTHINTIFTFDPPLPQANALYKWCKFNIELSDSTKPITATIFTPVAESMFHITPQYLKDNTFEGVLSLEATEKLTKAHEYVVHVRAYKYVQADLPHCLFNVHAYDLVSNIRDNDDMITPSSSKNLTDSSPSKKARRQLFDTESSSQLLLENEESTTSMQDDDIDLESPTGGFAKKND</sequence>
<comment type="caution">
    <text evidence="1">The sequence shown here is derived from an EMBL/GenBank/DDBJ whole genome shotgun (WGS) entry which is preliminary data.</text>
</comment>
<evidence type="ECO:0000313" key="2">
    <source>
        <dbReference type="Proteomes" id="UP000828048"/>
    </source>
</evidence>
<protein>
    <submittedName>
        <fullName evidence="1">Uncharacterized protein</fullName>
    </submittedName>
</protein>
<organism evidence="1 2">
    <name type="scientific">Vaccinium darrowii</name>
    <dbReference type="NCBI Taxonomy" id="229202"/>
    <lineage>
        <taxon>Eukaryota</taxon>
        <taxon>Viridiplantae</taxon>
        <taxon>Streptophyta</taxon>
        <taxon>Embryophyta</taxon>
        <taxon>Tracheophyta</taxon>
        <taxon>Spermatophyta</taxon>
        <taxon>Magnoliopsida</taxon>
        <taxon>eudicotyledons</taxon>
        <taxon>Gunneridae</taxon>
        <taxon>Pentapetalae</taxon>
        <taxon>asterids</taxon>
        <taxon>Ericales</taxon>
        <taxon>Ericaceae</taxon>
        <taxon>Vaccinioideae</taxon>
        <taxon>Vaccinieae</taxon>
        <taxon>Vaccinium</taxon>
    </lineage>
</organism>